<protein>
    <submittedName>
        <fullName evidence="2">Uncharacterized protein</fullName>
    </submittedName>
</protein>
<dbReference type="EMBL" id="CADEAL010001070">
    <property type="protein sequence ID" value="CAB1428604.1"/>
    <property type="molecule type" value="Genomic_DNA"/>
</dbReference>
<organism evidence="2 3">
    <name type="scientific">Pleuronectes platessa</name>
    <name type="common">European plaice</name>
    <dbReference type="NCBI Taxonomy" id="8262"/>
    <lineage>
        <taxon>Eukaryota</taxon>
        <taxon>Metazoa</taxon>
        <taxon>Chordata</taxon>
        <taxon>Craniata</taxon>
        <taxon>Vertebrata</taxon>
        <taxon>Euteleostomi</taxon>
        <taxon>Actinopterygii</taxon>
        <taxon>Neopterygii</taxon>
        <taxon>Teleostei</taxon>
        <taxon>Neoteleostei</taxon>
        <taxon>Acanthomorphata</taxon>
        <taxon>Carangaria</taxon>
        <taxon>Pleuronectiformes</taxon>
        <taxon>Pleuronectoidei</taxon>
        <taxon>Pleuronectidae</taxon>
        <taxon>Pleuronectes</taxon>
    </lineage>
</organism>
<evidence type="ECO:0000313" key="2">
    <source>
        <dbReference type="EMBL" id="CAB1428604.1"/>
    </source>
</evidence>
<name>A0A9N7UB73_PLEPL</name>
<comment type="caution">
    <text evidence="2">The sequence shown here is derived from an EMBL/GenBank/DDBJ whole genome shotgun (WGS) entry which is preliminary data.</text>
</comment>
<sequence>MERNKLASLRIRDGFEKRYDEHNLKMALNISTFLGPRFKSSCVFIEKKPVELSREQEQPQDTEERRGGAAAGKRKRSDLCSITSEKNEADCFNKAQDPSLPTTPRDTLNVEITDWMVEAT</sequence>
<evidence type="ECO:0000256" key="1">
    <source>
        <dbReference type="SAM" id="MobiDB-lite"/>
    </source>
</evidence>
<reference evidence="2" key="1">
    <citation type="submission" date="2020-03" db="EMBL/GenBank/DDBJ databases">
        <authorList>
            <person name="Weist P."/>
        </authorList>
    </citation>
    <scope>NUCLEOTIDE SEQUENCE</scope>
</reference>
<proteinExistence type="predicted"/>
<accession>A0A9N7UB73</accession>
<evidence type="ECO:0000313" key="3">
    <source>
        <dbReference type="Proteomes" id="UP001153269"/>
    </source>
</evidence>
<dbReference type="Proteomes" id="UP001153269">
    <property type="component" value="Unassembled WGS sequence"/>
</dbReference>
<feature type="compositionally biased region" description="Basic and acidic residues" evidence="1">
    <location>
        <begin position="49"/>
        <end position="67"/>
    </location>
</feature>
<dbReference type="AlphaFoldDB" id="A0A9N7UB73"/>
<feature type="region of interest" description="Disordered" evidence="1">
    <location>
        <begin position="49"/>
        <end position="81"/>
    </location>
</feature>
<keyword evidence="3" id="KW-1185">Reference proteome</keyword>
<gene>
    <name evidence="2" type="ORF">PLEPLA_LOCUS16578</name>
</gene>